<evidence type="ECO:0000256" key="4">
    <source>
        <dbReference type="ARBA" id="ARBA00022771"/>
    </source>
</evidence>
<dbReference type="Gene3D" id="3.30.160.60">
    <property type="entry name" value="Classic Zinc Finger"/>
    <property type="match status" value="2"/>
</dbReference>
<proteinExistence type="predicted"/>
<dbReference type="Pfam" id="PF12874">
    <property type="entry name" value="zf-met"/>
    <property type="match status" value="2"/>
</dbReference>
<dbReference type="EMBL" id="JBFDAA010000014">
    <property type="protein sequence ID" value="KAL1122081.1"/>
    <property type="molecule type" value="Genomic_DNA"/>
</dbReference>
<dbReference type="InterPro" id="IPR013087">
    <property type="entry name" value="Znf_C2H2_type"/>
</dbReference>
<dbReference type="InterPro" id="IPR051868">
    <property type="entry name" value="ZN346_ZMAT4"/>
</dbReference>
<dbReference type="SMART" id="SM00355">
    <property type="entry name" value="ZnF_C2H2"/>
    <property type="match status" value="2"/>
</dbReference>
<dbReference type="SUPFAM" id="SSF57667">
    <property type="entry name" value="beta-beta-alpha zinc fingers"/>
    <property type="match status" value="2"/>
</dbReference>
<sequence>MFYKNKSQETTEIVLTALSCPEELTSANGLVATPIGVSGELQPPRVNQQVAAPHADDTSNIKDPIQRAVMDNIWGKLPTKTPIDKIRCDVCKVECIGKAIYTTHLNGSKHAKKLKELEIQKECASMPFVKQCKESNTYSCTLCNATLNAYSQIAAHVRGAKHQAKANSRDKLEESNAQINVHPGKPRHNSSHGSPFDNQVMSIAEDYQPKLVIPLNLEEVIRVR</sequence>
<comment type="subcellular location">
    <subcellularLocation>
        <location evidence="1">Nucleus</location>
    </subcellularLocation>
</comment>
<dbReference type="InterPro" id="IPR003604">
    <property type="entry name" value="Matrin/U1-like-C_Znf_C2H2"/>
</dbReference>
<keyword evidence="6" id="KW-0539">Nucleus</keyword>
<keyword evidence="2" id="KW-0479">Metal-binding</keyword>
<accession>A0ABD0Y3R9</accession>
<dbReference type="Proteomes" id="UP001558652">
    <property type="component" value="Unassembled WGS sequence"/>
</dbReference>
<dbReference type="SMART" id="SM00451">
    <property type="entry name" value="ZnF_U1"/>
    <property type="match status" value="2"/>
</dbReference>
<dbReference type="PANTHER" id="PTHR46144:SF6">
    <property type="entry name" value="C2H2-TYPE DOMAIN-CONTAINING PROTEIN"/>
    <property type="match status" value="1"/>
</dbReference>
<evidence type="ECO:0000256" key="6">
    <source>
        <dbReference type="ARBA" id="ARBA00023242"/>
    </source>
</evidence>
<dbReference type="GO" id="GO:0005634">
    <property type="term" value="C:nucleus"/>
    <property type="evidence" value="ECO:0007669"/>
    <property type="project" value="UniProtKB-SubCell"/>
</dbReference>
<name>A0ABD0Y3R9_9HEMI</name>
<keyword evidence="4" id="KW-0863">Zinc-finger</keyword>
<comment type="caution">
    <text evidence="8">The sequence shown here is derived from an EMBL/GenBank/DDBJ whole genome shotgun (WGS) entry which is preliminary data.</text>
</comment>
<keyword evidence="9" id="KW-1185">Reference proteome</keyword>
<dbReference type="PANTHER" id="PTHR46144">
    <property type="entry name" value="ZINC FINGER PROTEIN 385B-LIKE"/>
    <property type="match status" value="1"/>
</dbReference>
<feature type="domain" description="C2H2-type" evidence="7">
    <location>
        <begin position="140"/>
        <end position="162"/>
    </location>
</feature>
<dbReference type="PROSITE" id="PS00028">
    <property type="entry name" value="ZINC_FINGER_C2H2_1"/>
    <property type="match status" value="1"/>
</dbReference>
<dbReference type="GO" id="GO:0008270">
    <property type="term" value="F:zinc ion binding"/>
    <property type="evidence" value="ECO:0007669"/>
    <property type="project" value="UniProtKB-KW"/>
</dbReference>
<gene>
    <name evidence="8" type="ORF">AAG570_003487</name>
</gene>
<dbReference type="InterPro" id="IPR036236">
    <property type="entry name" value="Znf_C2H2_sf"/>
</dbReference>
<evidence type="ECO:0000259" key="7">
    <source>
        <dbReference type="PROSITE" id="PS00028"/>
    </source>
</evidence>
<evidence type="ECO:0000256" key="3">
    <source>
        <dbReference type="ARBA" id="ARBA00022737"/>
    </source>
</evidence>
<organism evidence="8 9">
    <name type="scientific">Ranatra chinensis</name>
    <dbReference type="NCBI Taxonomy" id="642074"/>
    <lineage>
        <taxon>Eukaryota</taxon>
        <taxon>Metazoa</taxon>
        <taxon>Ecdysozoa</taxon>
        <taxon>Arthropoda</taxon>
        <taxon>Hexapoda</taxon>
        <taxon>Insecta</taxon>
        <taxon>Pterygota</taxon>
        <taxon>Neoptera</taxon>
        <taxon>Paraneoptera</taxon>
        <taxon>Hemiptera</taxon>
        <taxon>Heteroptera</taxon>
        <taxon>Panheteroptera</taxon>
        <taxon>Nepomorpha</taxon>
        <taxon>Nepidae</taxon>
        <taxon>Ranatrinae</taxon>
        <taxon>Ranatra</taxon>
    </lineage>
</organism>
<evidence type="ECO:0000256" key="1">
    <source>
        <dbReference type="ARBA" id="ARBA00004123"/>
    </source>
</evidence>
<keyword evidence="3" id="KW-0677">Repeat</keyword>
<evidence type="ECO:0000313" key="9">
    <source>
        <dbReference type="Proteomes" id="UP001558652"/>
    </source>
</evidence>
<evidence type="ECO:0000256" key="2">
    <source>
        <dbReference type="ARBA" id="ARBA00022723"/>
    </source>
</evidence>
<dbReference type="AlphaFoldDB" id="A0ABD0Y3R9"/>
<reference evidence="8 9" key="1">
    <citation type="submission" date="2024-07" db="EMBL/GenBank/DDBJ databases">
        <title>Chromosome-level genome assembly of the water stick insect Ranatra chinensis (Heteroptera: Nepidae).</title>
        <authorList>
            <person name="Liu X."/>
        </authorList>
    </citation>
    <scope>NUCLEOTIDE SEQUENCE [LARGE SCALE GENOMIC DNA]</scope>
    <source>
        <strain evidence="8">Cailab_2021Rc</strain>
        <tissue evidence="8">Muscle</tissue>
    </source>
</reference>
<protein>
    <recommendedName>
        <fullName evidence="7">C2H2-type domain-containing protein</fullName>
    </recommendedName>
</protein>
<keyword evidence="5" id="KW-0862">Zinc</keyword>
<evidence type="ECO:0000313" key="8">
    <source>
        <dbReference type="EMBL" id="KAL1122081.1"/>
    </source>
</evidence>
<evidence type="ECO:0000256" key="5">
    <source>
        <dbReference type="ARBA" id="ARBA00022833"/>
    </source>
</evidence>